<comment type="caution">
    <text evidence="2">The sequence shown here is derived from an EMBL/GenBank/DDBJ whole genome shotgun (WGS) entry which is preliminary data.</text>
</comment>
<keyword evidence="1" id="KW-0472">Membrane</keyword>
<dbReference type="Proteomes" id="UP000273675">
    <property type="component" value="Unassembled WGS sequence"/>
</dbReference>
<sequence length="222" mass="23996">MDVTEFNLAAIAASVGVLGLAIAGSLSVYRDVIVRMLSASLFSELDARQTERIILALIISLLVVALASISAAVVVQLWPKEQGVIAEPADPSNLDRPEGILSASQLHDVANNRCLLFTYDRSTLFELPGAIAERMLEDLIYDTAPPTYRPITIIGQTHSRLDRSTPAMDKVGLMLRRAATGTAYLVDRFGYPASSINQTTGDPRADAQEFGPYFCGARIVVN</sequence>
<feature type="transmembrane region" description="Helical" evidence="1">
    <location>
        <begin position="6"/>
        <end position="32"/>
    </location>
</feature>
<organism evidence="2 3">
    <name type="scientific">Maricaulis maris</name>
    <dbReference type="NCBI Taxonomy" id="74318"/>
    <lineage>
        <taxon>Bacteria</taxon>
        <taxon>Pseudomonadati</taxon>
        <taxon>Pseudomonadota</taxon>
        <taxon>Alphaproteobacteria</taxon>
        <taxon>Maricaulales</taxon>
        <taxon>Maricaulaceae</taxon>
        <taxon>Maricaulis</taxon>
    </lineage>
</organism>
<evidence type="ECO:0000313" key="3">
    <source>
        <dbReference type="Proteomes" id="UP000273675"/>
    </source>
</evidence>
<accession>A0A495D3I4</accession>
<dbReference type="AlphaFoldDB" id="A0A495D3I4"/>
<reference evidence="2 3" key="1">
    <citation type="submission" date="2018-10" db="EMBL/GenBank/DDBJ databases">
        <title>Genomic Encyclopedia of Type Strains, Phase IV (KMG-IV): sequencing the most valuable type-strain genomes for metagenomic binning, comparative biology and taxonomic classification.</title>
        <authorList>
            <person name="Goeker M."/>
        </authorList>
    </citation>
    <scope>NUCLEOTIDE SEQUENCE [LARGE SCALE GENOMIC DNA]</scope>
    <source>
        <strain evidence="2 3">DSM 4734</strain>
    </source>
</reference>
<evidence type="ECO:0000313" key="2">
    <source>
        <dbReference type="EMBL" id="RKQ95319.1"/>
    </source>
</evidence>
<proteinExistence type="predicted"/>
<evidence type="ECO:0000256" key="1">
    <source>
        <dbReference type="SAM" id="Phobius"/>
    </source>
</evidence>
<keyword evidence="1" id="KW-1133">Transmembrane helix</keyword>
<keyword evidence="1" id="KW-0812">Transmembrane</keyword>
<protein>
    <submittedName>
        <fullName evidence="2">Uncharacterized protein</fullName>
    </submittedName>
</protein>
<feature type="transmembrane region" description="Helical" evidence="1">
    <location>
        <begin position="53"/>
        <end position="78"/>
    </location>
</feature>
<gene>
    <name evidence="2" type="ORF">C7435_3009</name>
</gene>
<dbReference type="EMBL" id="RBIM01000007">
    <property type="protein sequence ID" value="RKQ95319.1"/>
    <property type="molecule type" value="Genomic_DNA"/>
</dbReference>
<name>A0A495D3I4_9PROT</name>